<dbReference type="Proteomes" id="UP000276133">
    <property type="component" value="Unassembled WGS sequence"/>
</dbReference>
<gene>
    <name evidence="2" type="ORF">BpHYR1_010377</name>
</gene>
<comment type="caution">
    <text evidence="2">The sequence shown here is derived from an EMBL/GenBank/DDBJ whole genome shotgun (WGS) entry which is preliminary data.</text>
</comment>
<evidence type="ECO:0000313" key="3">
    <source>
        <dbReference type="Proteomes" id="UP000276133"/>
    </source>
</evidence>
<keyword evidence="1" id="KW-1133">Transmembrane helix</keyword>
<keyword evidence="3" id="KW-1185">Reference proteome</keyword>
<evidence type="ECO:0000256" key="1">
    <source>
        <dbReference type="SAM" id="Phobius"/>
    </source>
</evidence>
<dbReference type="AlphaFoldDB" id="A0A3M7SWA1"/>
<evidence type="ECO:0000313" key="2">
    <source>
        <dbReference type="EMBL" id="RNA39860.1"/>
    </source>
</evidence>
<sequence>MFVDWKTKNDISLRELYPEEVNCIFDSKNNQTNLIITSNFNDISRKIIVRCFKGLKKIIENNKTLRIAINRYKFDSEQWSYIKTNLIETIKDFKVHIYVVKDDQKLKKAKKVNWSFNLNRLWMPLLFLLVFIPGLLCQNLNDRFRFCMINDNSPLVHVQESCHLFHDTAETQNKEYFMLEKRDNVIEGYGYICTKSRITVKTWKNFWNIPKKLREEQKLIVSKEQCQIMVLSKKCEDQELSCENNICNSINEPEEKYEYFN</sequence>
<dbReference type="EMBL" id="REGN01000699">
    <property type="protein sequence ID" value="RNA39860.1"/>
    <property type="molecule type" value="Genomic_DNA"/>
</dbReference>
<reference evidence="2 3" key="1">
    <citation type="journal article" date="2018" name="Sci. Rep.">
        <title>Genomic signatures of local adaptation to the degree of environmental predictability in rotifers.</title>
        <authorList>
            <person name="Franch-Gras L."/>
            <person name="Hahn C."/>
            <person name="Garcia-Roger E.M."/>
            <person name="Carmona M.J."/>
            <person name="Serra M."/>
            <person name="Gomez A."/>
        </authorList>
    </citation>
    <scope>NUCLEOTIDE SEQUENCE [LARGE SCALE GENOMIC DNA]</scope>
    <source>
        <strain evidence="2">HYR1</strain>
    </source>
</reference>
<keyword evidence="1" id="KW-0812">Transmembrane</keyword>
<name>A0A3M7SWA1_BRAPC</name>
<keyword evidence="1" id="KW-0472">Membrane</keyword>
<dbReference type="OrthoDB" id="10208200at2759"/>
<proteinExistence type="predicted"/>
<protein>
    <submittedName>
        <fullName evidence="2">Uncharacterized protein</fullName>
    </submittedName>
</protein>
<feature type="transmembrane region" description="Helical" evidence="1">
    <location>
        <begin position="121"/>
        <end position="140"/>
    </location>
</feature>
<accession>A0A3M7SWA1</accession>
<organism evidence="2 3">
    <name type="scientific">Brachionus plicatilis</name>
    <name type="common">Marine rotifer</name>
    <name type="synonym">Brachionus muelleri</name>
    <dbReference type="NCBI Taxonomy" id="10195"/>
    <lineage>
        <taxon>Eukaryota</taxon>
        <taxon>Metazoa</taxon>
        <taxon>Spiralia</taxon>
        <taxon>Gnathifera</taxon>
        <taxon>Rotifera</taxon>
        <taxon>Eurotatoria</taxon>
        <taxon>Monogononta</taxon>
        <taxon>Pseudotrocha</taxon>
        <taxon>Ploima</taxon>
        <taxon>Brachionidae</taxon>
        <taxon>Brachionus</taxon>
    </lineage>
</organism>